<dbReference type="AlphaFoldDB" id="A0AB38A4N3"/>
<organism evidence="1 2">
    <name type="scientific">Trichococcus collinsii</name>
    <dbReference type="NCBI Taxonomy" id="157076"/>
    <lineage>
        <taxon>Bacteria</taxon>
        <taxon>Bacillati</taxon>
        <taxon>Bacillota</taxon>
        <taxon>Bacilli</taxon>
        <taxon>Lactobacillales</taxon>
        <taxon>Carnobacteriaceae</taxon>
        <taxon>Trichococcus</taxon>
    </lineage>
</organism>
<comment type="caution">
    <text evidence="1">The sequence shown here is derived from an EMBL/GenBank/DDBJ whole genome shotgun (WGS) entry which is preliminary data.</text>
</comment>
<sequence>MTEAEAINYLKTEGYDLFHIEEKPLKIIIAGCRNEPRGKQYKLEDGKLFEHVGYDGYEHKWNEQQDIEEKLKSIREKENSK</sequence>
<evidence type="ECO:0000313" key="2">
    <source>
        <dbReference type="Proteomes" id="UP000199042"/>
    </source>
</evidence>
<keyword evidence="2" id="KW-1185">Reference proteome</keyword>
<reference evidence="1 2" key="1">
    <citation type="submission" date="2016-10" db="EMBL/GenBank/DDBJ databases">
        <authorList>
            <person name="Varghese N."/>
            <person name="Submissions S."/>
        </authorList>
    </citation>
    <scope>NUCLEOTIDE SEQUENCE [LARGE SCALE GENOMIC DNA]</scope>
    <source>
        <strain evidence="1 2">DSM 14526</strain>
    </source>
</reference>
<evidence type="ECO:0000313" key="1">
    <source>
        <dbReference type="EMBL" id="SEA95811.1"/>
    </source>
</evidence>
<dbReference type="Proteomes" id="UP000199042">
    <property type="component" value="Unassembled WGS sequence"/>
</dbReference>
<name>A0AB38A4N3_9LACT</name>
<protein>
    <submittedName>
        <fullName evidence="1">Uncharacterized protein</fullName>
    </submittedName>
</protein>
<accession>A0AB38A4N3</accession>
<dbReference type="RefSeq" id="WP_086987772.1">
    <property type="nucleotide sequence ID" value="NZ_FJNA01000005.1"/>
</dbReference>
<dbReference type="EMBL" id="FNQH01000013">
    <property type="protein sequence ID" value="SEA95811.1"/>
    <property type="molecule type" value="Genomic_DNA"/>
</dbReference>
<proteinExistence type="predicted"/>
<gene>
    <name evidence="1" type="ORF">SAMN04488525_11321</name>
</gene>